<gene>
    <name evidence="2" type="ORF">Pth03_78370</name>
</gene>
<protein>
    <recommendedName>
        <fullName evidence="1">SnoaL-like domain-containing protein</fullName>
    </recommendedName>
</protein>
<proteinExistence type="predicted"/>
<dbReference type="InterPro" id="IPR032710">
    <property type="entry name" value="NTF2-like_dom_sf"/>
</dbReference>
<dbReference type="Pfam" id="PF12680">
    <property type="entry name" value="SnoaL_2"/>
    <property type="match status" value="1"/>
</dbReference>
<evidence type="ECO:0000259" key="1">
    <source>
        <dbReference type="Pfam" id="PF12680"/>
    </source>
</evidence>
<dbReference type="AlphaFoldDB" id="A0A8J3Y220"/>
<dbReference type="InterPro" id="IPR037401">
    <property type="entry name" value="SnoaL-like"/>
</dbReference>
<dbReference type="SUPFAM" id="SSF54427">
    <property type="entry name" value="NTF2-like"/>
    <property type="match status" value="1"/>
</dbReference>
<feature type="domain" description="SnoaL-like" evidence="1">
    <location>
        <begin position="14"/>
        <end position="109"/>
    </location>
</feature>
<comment type="caution">
    <text evidence="2">The sequence shown here is derived from an EMBL/GenBank/DDBJ whole genome shotgun (WGS) entry which is preliminary data.</text>
</comment>
<evidence type="ECO:0000313" key="3">
    <source>
        <dbReference type="Proteomes" id="UP000605992"/>
    </source>
</evidence>
<name>A0A8J3Y220_9ACTN</name>
<keyword evidence="3" id="KW-1185">Reference proteome</keyword>
<dbReference type="Proteomes" id="UP000605992">
    <property type="component" value="Unassembled WGS sequence"/>
</dbReference>
<organism evidence="2 3">
    <name type="scientific">Planotetraspora thailandica</name>
    <dbReference type="NCBI Taxonomy" id="487172"/>
    <lineage>
        <taxon>Bacteria</taxon>
        <taxon>Bacillati</taxon>
        <taxon>Actinomycetota</taxon>
        <taxon>Actinomycetes</taxon>
        <taxon>Streptosporangiales</taxon>
        <taxon>Streptosporangiaceae</taxon>
        <taxon>Planotetraspora</taxon>
    </lineage>
</organism>
<dbReference type="Gene3D" id="3.10.450.50">
    <property type="match status" value="1"/>
</dbReference>
<evidence type="ECO:0000313" key="2">
    <source>
        <dbReference type="EMBL" id="GII59448.1"/>
    </source>
</evidence>
<dbReference type="EMBL" id="BOOR01000086">
    <property type="protein sequence ID" value="GII59448.1"/>
    <property type="molecule type" value="Genomic_DNA"/>
</dbReference>
<reference evidence="2" key="1">
    <citation type="submission" date="2021-01" db="EMBL/GenBank/DDBJ databases">
        <title>Whole genome shotgun sequence of Planotetraspora thailandica NBRC 104271.</title>
        <authorList>
            <person name="Komaki H."/>
            <person name="Tamura T."/>
        </authorList>
    </citation>
    <scope>NUCLEOTIDE SEQUENCE</scope>
    <source>
        <strain evidence="2">NBRC 104271</strain>
    </source>
</reference>
<accession>A0A8J3Y220</accession>
<sequence length="117" mass="12947">MTNDGALPPQQIAARYFEMWNTGDVSIAVQILHANWIDHAHPEVSGPHGVQQAIEQIRAAQPDLRFQIDAILGDDDLIAVAGAVSQTAQHSPTRLVWLIGMKDGQMAEMWTYRDTSK</sequence>